<gene>
    <name evidence="2" type="ORF">QGN17_07660</name>
</gene>
<keyword evidence="1" id="KW-0732">Signal</keyword>
<dbReference type="PROSITE" id="PS51257">
    <property type="entry name" value="PROKAR_LIPOPROTEIN"/>
    <property type="match status" value="1"/>
</dbReference>
<organism evidence="2 3">
    <name type="scientific">Sphingomonas oryzagri</name>
    <dbReference type="NCBI Taxonomy" id="3042314"/>
    <lineage>
        <taxon>Bacteria</taxon>
        <taxon>Pseudomonadati</taxon>
        <taxon>Pseudomonadota</taxon>
        <taxon>Alphaproteobacteria</taxon>
        <taxon>Sphingomonadales</taxon>
        <taxon>Sphingomonadaceae</taxon>
        <taxon>Sphingomonas</taxon>
    </lineage>
</organism>
<feature type="signal peptide" evidence="1">
    <location>
        <begin position="1"/>
        <end position="18"/>
    </location>
</feature>
<evidence type="ECO:0000256" key="1">
    <source>
        <dbReference type="SAM" id="SignalP"/>
    </source>
</evidence>
<name>A0ABT6MZW9_9SPHN</name>
<feature type="chain" id="PRO_5045210660" evidence="1">
    <location>
        <begin position="19"/>
        <end position="72"/>
    </location>
</feature>
<proteinExistence type="predicted"/>
<sequence length="72" mass="7504">MRRSVFALLALTMPLLSACQSPPSTNYTSADANEDAALNAIRDEDNEAAGEGVAVSGLIPDENGQLPMANVQ</sequence>
<protein>
    <submittedName>
        <fullName evidence="2">Uncharacterized protein</fullName>
    </submittedName>
</protein>
<dbReference type="EMBL" id="JARYGZ010000001">
    <property type="protein sequence ID" value="MDH7638604.1"/>
    <property type="molecule type" value="Genomic_DNA"/>
</dbReference>
<keyword evidence="3" id="KW-1185">Reference proteome</keyword>
<dbReference type="Proteomes" id="UP001160625">
    <property type="component" value="Unassembled WGS sequence"/>
</dbReference>
<dbReference type="RefSeq" id="WP_281043895.1">
    <property type="nucleotide sequence ID" value="NZ_JARYGZ010000001.1"/>
</dbReference>
<accession>A0ABT6MZW9</accession>
<reference evidence="2" key="1">
    <citation type="submission" date="2023-04" db="EMBL/GenBank/DDBJ databases">
        <title>Sphingomonas sp. MAHUQ-71 isolated from rice field.</title>
        <authorList>
            <person name="Huq M.A."/>
        </authorList>
    </citation>
    <scope>NUCLEOTIDE SEQUENCE</scope>
    <source>
        <strain evidence="2">MAHUQ-71</strain>
    </source>
</reference>
<evidence type="ECO:0000313" key="2">
    <source>
        <dbReference type="EMBL" id="MDH7638604.1"/>
    </source>
</evidence>
<evidence type="ECO:0000313" key="3">
    <source>
        <dbReference type="Proteomes" id="UP001160625"/>
    </source>
</evidence>
<comment type="caution">
    <text evidence="2">The sequence shown here is derived from an EMBL/GenBank/DDBJ whole genome shotgun (WGS) entry which is preliminary data.</text>
</comment>